<evidence type="ECO:0000313" key="2">
    <source>
        <dbReference type="EMBL" id="KKM99574.1"/>
    </source>
</evidence>
<evidence type="ECO:0000256" key="1">
    <source>
        <dbReference type="SAM" id="MobiDB-lite"/>
    </source>
</evidence>
<name>A0A0F9LWN4_9ZZZZ</name>
<proteinExistence type="predicted"/>
<feature type="region of interest" description="Disordered" evidence="1">
    <location>
        <begin position="1"/>
        <end position="20"/>
    </location>
</feature>
<organism evidence="2">
    <name type="scientific">marine sediment metagenome</name>
    <dbReference type="NCBI Taxonomy" id="412755"/>
    <lineage>
        <taxon>unclassified sequences</taxon>
        <taxon>metagenomes</taxon>
        <taxon>ecological metagenomes</taxon>
    </lineage>
</organism>
<comment type="caution">
    <text evidence="2">The sequence shown here is derived from an EMBL/GenBank/DDBJ whole genome shotgun (WGS) entry which is preliminary data.</text>
</comment>
<reference evidence="2" key="1">
    <citation type="journal article" date="2015" name="Nature">
        <title>Complex archaea that bridge the gap between prokaryotes and eukaryotes.</title>
        <authorList>
            <person name="Spang A."/>
            <person name="Saw J.H."/>
            <person name="Jorgensen S.L."/>
            <person name="Zaremba-Niedzwiedzka K."/>
            <person name="Martijn J."/>
            <person name="Lind A.E."/>
            <person name="van Eijk R."/>
            <person name="Schleper C."/>
            <person name="Guy L."/>
            <person name="Ettema T.J."/>
        </authorList>
    </citation>
    <scope>NUCLEOTIDE SEQUENCE</scope>
</reference>
<sequence length="60" mass="6951">MRPEDWEKDHPYSAGDDSFEADADAYEEGLVRDYACEECSTPGFIHLVIPRKRVVFIEDE</sequence>
<feature type="compositionally biased region" description="Basic and acidic residues" evidence="1">
    <location>
        <begin position="1"/>
        <end position="11"/>
    </location>
</feature>
<protein>
    <submittedName>
        <fullName evidence="2">Uncharacterized protein</fullName>
    </submittedName>
</protein>
<dbReference type="EMBL" id="LAZR01005482">
    <property type="protein sequence ID" value="KKM99574.1"/>
    <property type="molecule type" value="Genomic_DNA"/>
</dbReference>
<accession>A0A0F9LWN4</accession>
<dbReference type="AlphaFoldDB" id="A0A0F9LWN4"/>
<gene>
    <name evidence="2" type="ORF">LCGC14_1146580</name>
</gene>